<feature type="domain" description="S100/CaBP-9k-type calcium binding subdomain" evidence="1">
    <location>
        <begin position="8"/>
        <end position="50"/>
    </location>
</feature>
<proteinExistence type="predicted"/>
<organism evidence="2 3">
    <name type="scientific">Lynx canadensis</name>
    <name type="common">Canada lynx</name>
    <name type="synonym">Felis canadensis</name>
    <dbReference type="NCBI Taxonomy" id="61383"/>
    <lineage>
        <taxon>Eukaryota</taxon>
        <taxon>Metazoa</taxon>
        <taxon>Chordata</taxon>
        <taxon>Craniata</taxon>
        <taxon>Vertebrata</taxon>
        <taxon>Euteleostomi</taxon>
        <taxon>Mammalia</taxon>
        <taxon>Eutheria</taxon>
        <taxon>Laurasiatheria</taxon>
        <taxon>Carnivora</taxon>
        <taxon>Feliformia</taxon>
        <taxon>Felidae</taxon>
        <taxon>Felinae</taxon>
        <taxon>Lynx</taxon>
    </lineage>
</organism>
<keyword evidence="3" id="KW-1185">Reference proteome</keyword>
<dbReference type="GO" id="GO:0048306">
    <property type="term" value="F:calcium-dependent protein binding"/>
    <property type="evidence" value="ECO:0007669"/>
    <property type="project" value="TreeGrafter"/>
</dbReference>
<accession>A0A667FS33</accession>
<evidence type="ECO:0000313" key="3">
    <source>
        <dbReference type="Proteomes" id="UP000472241"/>
    </source>
</evidence>
<dbReference type="GO" id="GO:0005509">
    <property type="term" value="F:calcium ion binding"/>
    <property type="evidence" value="ECO:0007669"/>
    <property type="project" value="TreeGrafter"/>
</dbReference>
<reference evidence="2" key="2">
    <citation type="submission" date="2025-09" db="UniProtKB">
        <authorList>
            <consortium name="Ensembl"/>
        </authorList>
    </citation>
    <scope>IDENTIFICATION</scope>
</reference>
<dbReference type="PANTHER" id="PTHR11639:SF60">
    <property type="entry name" value="PROTEIN S100-A11"/>
    <property type="match status" value="1"/>
</dbReference>
<dbReference type="SUPFAM" id="SSF47473">
    <property type="entry name" value="EF-hand"/>
    <property type="match status" value="1"/>
</dbReference>
<dbReference type="Proteomes" id="UP000472241">
    <property type="component" value="Unplaced"/>
</dbReference>
<sequence length="154" mass="17373">MIFKSTETEWCPESLIAVFQKCPGRDGNNCRLSQRVFLSIMKTKLTAFTKSQKDPGVLGHMMQKWNLNCEGQLDFQGFLILLGSMAVACHNSFIMATHSHKLIRGTLGPGLQTHLLSFQLPNQHLTPTLNPVHRPPTPCRPLLLVVIKQYSLYK</sequence>
<dbReference type="Gene3D" id="1.10.238.10">
    <property type="entry name" value="EF-hand"/>
    <property type="match status" value="1"/>
</dbReference>
<evidence type="ECO:0000313" key="2">
    <source>
        <dbReference type="Ensembl" id="ENSLCNP00005002769.1"/>
    </source>
</evidence>
<dbReference type="SMART" id="SM01394">
    <property type="entry name" value="S_100"/>
    <property type="match status" value="1"/>
</dbReference>
<dbReference type="Pfam" id="PF01023">
    <property type="entry name" value="S_100"/>
    <property type="match status" value="1"/>
</dbReference>
<dbReference type="GO" id="GO:0005737">
    <property type="term" value="C:cytoplasm"/>
    <property type="evidence" value="ECO:0007669"/>
    <property type="project" value="TreeGrafter"/>
</dbReference>
<protein>
    <recommendedName>
        <fullName evidence="1">S100/CaBP-9k-type calcium binding subdomain domain-containing protein</fullName>
    </recommendedName>
</protein>
<dbReference type="GO" id="GO:0005615">
    <property type="term" value="C:extracellular space"/>
    <property type="evidence" value="ECO:0007669"/>
    <property type="project" value="TreeGrafter"/>
</dbReference>
<dbReference type="Ensembl" id="ENSLCNT00005003178.1">
    <property type="protein sequence ID" value="ENSLCNP00005002769.1"/>
    <property type="gene ID" value="ENSLCNG00005001989.1"/>
</dbReference>
<evidence type="ECO:0000259" key="1">
    <source>
        <dbReference type="SMART" id="SM01394"/>
    </source>
</evidence>
<dbReference type="PANTHER" id="PTHR11639">
    <property type="entry name" value="S100 CALCIUM-BINDING PROTEIN"/>
    <property type="match status" value="1"/>
</dbReference>
<dbReference type="AlphaFoldDB" id="A0A667FS33"/>
<dbReference type="InterPro" id="IPR013787">
    <property type="entry name" value="S100_Ca-bd_sub"/>
</dbReference>
<name>A0A667FS33_LYNCA</name>
<dbReference type="InterPro" id="IPR011992">
    <property type="entry name" value="EF-hand-dom_pair"/>
</dbReference>
<dbReference type="GO" id="GO:0044548">
    <property type="term" value="F:S100 protein binding"/>
    <property type="evidence" value="ECO:0007669"/>
    <property type="project" value="TreeGrafter"/>
</dbReference>
<reference evidence="2" key="1">
    <citation type="submission" date="2025-08" db="UniProtKB">
        <authorList>
            <consortium name="Ensembl"/>
        </authorList>
    </citation>
    <scope>IDENTIFICATION</scope>
</reference>